<feature type="transmembrane region" description="Helical" evidence="1">
    <location>
        <begin position="54"/>
        <end position="71"/>
    </location>
</feature>
<accession>A0ABU9AVI7</accession>
<keyword evidence="1" id="KW-1133">Transmembrane helix</keyword>
<evidence type="ECO:0000313" key="2">
    <source>
        <dbReference type="EMBL" id="MEK7951395.1"/>
    </source>
</evidence>
<evidence type="ECO:0008006" key="4">
    <source>
        <dbReference type="Google" id="ProtNLM"/>
    </source>
</evidence>
<dbReference type="Proteomes" id="UP001371305">
    <property type="component" value="Unassembled WGS sequence"/>
</dbReference>
<feature type="transmembrane region" description="Helical" evidence="1">
    <location>
        <begin position="92"/>
        <end position="114"/>
    </location>
</feature>
<evidence type="ECO:0000256" key="1">
    <source>
        <dbReference type="SAM" id="Phobius"/>
    </source>
</evidence>
<name>A0ABU9AVI7_9BACT</name>
<proteinExistence type="predicted"/>
<keyword evidence="1" id="KW-0812">Transmembrane</keyword>
<sequence length="120" mass="13108">MSQPPYDGGPPPNRAIGWYRFVLWMMPTCVAITSAIGLGWLANVTRFRGGDLLVLVWFVFNIAAATGIGFFEAKLERSPRPGRAAQSESAKVVKFVSLQFIVVPLMSCVIAFGYCLMGGF</sequence>
<dbReference type="RefSeq" id="WP_341404999.1">
    <property type="nucleotide sequence ID" value="NZ_JBBUKT010000004.1"/>
</dbReference>
<protein>
    <recommendedName>
        <fullName evidence="4">Transmembrane protein</fullName>
    </recommendedName>
</protein>
<organism evidence="2 3">
    <name type="scientific">Luteolibacter soli</name>
    <dbReference type="NCBI Taxonomy" id="3135280"/>
    <lineage>
        <taxon>Bacteria</taxon>
        <taxon>Pseudomonadati</taxon>
        <taxon>Verrucomicrobiota</taxon>
        <taxon>Verrucomicrobiia</taxon>
        <taxon>Verrucomicrobiales</taxon>
        <taxon>Verrucomicrobiaceae</taxon>
        <taxon>Luteolibacter</taxon>
    </lineage>
</organism>
<feature type="transmembrane region" description="Helical" evidence="1">
    <location>
        <begin position="21"/>
        <end position="42"/>
    </location>
</feature>
<dbReference type="EMBL" id="JBBUKT010000004">
    <property type="protein sequence ID" value="MEK7951395.1"/>
    <property type="molecule type" value="Genomic_DNA"/>
</dbReference>
<comment type="caution">
    <text evidence="2">The sequence shown here is derived from an EMBL/GenBank/DDBJ whole genome shotgun (WGS) entry which is preliminary data.</text>
</comment>
<keyword evidence="1" id="KW-0472">Membrane</keyword>
<evidence type="ECO:0000313" key="3">
    <source>
        <dbReference type="Proteomes" id="UP001371305"/>
    </source>
</evidence>
<reference evidence="2 3" key="1">
    <citation type="submission" date="2024-04" db="EMBL/GenBank/DDBJ databases">
        <title>Luteolibacter sp. isolated from soil.</title>
        <authorList>
            <person name="An J."/>
        </authorList>
    </citation>
    <scope>NUCLEOTIDE SEQUENCE [LARGE SCALE GENOMIC DNA]</scope>
    <source>
        <strain evidence="2 3">Y139</strain>
    </source>
</reference>
<gene>
    <name evidence="2" type="ORF">WKV53_12840</name>
</gene>
<keyword evidence="3" id="KW-1185">Reference proteome</keyword>